<keyword evidence="1" id="KW-0812">Transmembrane</keyword>
<evidence type="ECO:0008006" key="4">
    <source>
        <dbReference type="Google" id="ProtNLM"/>
    </source>
</evidence>
<protein>
    <recommendedName>
        <fullName evidence="4">DUF5668 domain-containing protein</fullName>
    </recommendedName>
</protein>
<feature type="transmembrane region" description="Helical" evidence="1">
    <location>
        <begin position="12"/>
        <end position="33"/>
    </location>
</feature>
<dbReference type="Proteomes" id="UP000595917">
    <property type="component" value="Chromosome"/>
</dbReference>
<name>A0A7T7XRM0_9SPIR</name>
<sequence length="186" mass="20518">MYPDPKRRIAAKFVFIIGLFLMLLGSAAILGTMSGTSRVSVFTAFIFVIIGAVCAVFAIKLNRRSLYLFFAAFFIQVGFFLFLIALGIIAIPFSELWPLISVFAGLALIPAGWHRYHRLRSRYVVPALAFVILGCVLMLFSLKMVPFSFSQFIINWWPLLIALAGLVLVLIALSTSNGGKSGDPHP</sequence>
<gene>
    <name evidence="2" type="ORF">JFL75_09950</name>
</gene>
<feature type="transmembrane region" description="Helical" evidence="1">
    <location>
        <begin position="154"/>
        <end position="173"/>
    </location>
</feature>
<evidence type="ECO:0000313" key="3">
    <source>
        <dbReference type="Proteomes" id="UP000595917"/>
    </source>
</evidence>
<organism evidence="2 3">
    <name type="scientific">Breznakiella homolactica</name>
    <dbReference type="NCBI Taxonomy" id="2798577"/>
    <lineage>
        <taxon>Bacteria</taxon>
        <taxon>Pseudomonadati</taxon>
        <taxon>Spirochaetota</taxon>
        <taxon>Spirochaetia</taxon>
        <taxon>Spirochaetales</taxon>
        <taxon>Breznakiellaceae</taxon>
        <taxon>Breznakiella</taxon>
    </lineage>
</organism>
<feature type="transmembrane region" description="Helical" evidence="1">
    <location>
        <begin position="96"/>
        <end position="116"/>
    </location>
</feature>
<keyword evidence="1" id="KW-1133">Transmembrane helix</keyword>
<accession>A0A7T7XRM0</accession>
<feature type="transmembrane region" description="Helical" evidence="1">
    <location>
        <begin position="39"/>
        <end position="59"/>
    </location>
</feature>
<keyword evidence="3" id="KW-1185">Reference proteome</keyword>
<dbReference type="EMBL" id="CP067089">
    <property type="protein sequence ID" value="QQO11206.1"/>
    <property type="molecule type" value="Genomic_DNA"/>
</dbReference>
<feature type="transmembrane region" description="Helical" evidence="1">
    <location>
        <begin position="66"/>
        <end position="90"/>
    </location>
</feature>
<keyword evidence="1" id="KW-0472">Membrane</keyword>
<dbReference type="KEGG" id="bhc:JFL75_09950"/>
<evidence type="ECO:0000313" key="2">
    <source>
        <dbReference type="EMBL" id="QQO11206.1"/>
    </source>
</evidence>
<dbReference type="RefSeq" id="WP_215628515.1">
    <property type="nucleotide sequence ID" value="NZ_CP067089.2"/>
</dbReference>
<proteinExistence type="predicted"/>
<reference evidence="2" key="1">
    <citation type="submission" date="2021-01" db="EMBL/GenBank/DDBJ databases">
        <title>Description of Breznakiella homolactica.</title>
        <authorList>
            <person name="Song Y."/>
            <person name="Brune A."/>
        </authorList>
    </citation>
    <scope>NUCLEOTIDE SEQUENCE</scope>
    <source>
        <strain evidence="2">RmG30</strain>
    </source>
</reference>
<feature type="transmembrane region" description="Helical" evidence="1">
    <location>
        <begin position="123"/>
        <end position="142"/>
    </location>
</feature>
<evidence type="ECO:0000256" key="1">
    <source>
        <dbReference type="SAM" id="Phobius"/>
    </source>
</evidence>
<dbReference type="AlphaFoldDB" id="A0A7T7XRM0"/>